<feature type="transmembrane region" description="Helical" evidence="1">
    <location>
        <begin position="124"/>
        <end position="145"/>
    </location>
</feature>
<comment type="caution">
    <text evidence="2">The sequence shown here is derived from an EMBL/GenBank/DDBJ whole genome shotgun (WGS) entry which is preliminary data.</text>
</comment>
<evidence type="ECO:0000313" key="2">
    <source>
        <dbReference type="EMBL" id="KSW13227.1"/>
    </source>
</evidence>
<accession>A0A0V8RYV4</accession>
<dbReference type="AlphaFoldDB" id="A0A0V8RYV4"/>
<gene>
    <name evidence="2" type="ORF">APY09_02410</name>
</gene>
<dbReference type="Proteomes" id="UP000054686">
    <property type="component" value="Unassembled WGS sequence"/>
</dbReference>
<dbReference type="Pfam" id="PF09819">
    <property type="entry name" value="ABC_cobalt"/>
    <property type="match status" value="1"/>
</dbReference>
<feature type="transmembrane region" description="Helical" evidence="1">
    <location>
        <begin position="76"/>
        <end position="95"/>
    </location>
</feature>
<feature type="transmembrane region" description="Helical" evidence="1">
    <location>
        <begin position="12"/>
        <end position="32"/>
    </location>
</feature>
<dbReference type="InterPro" id="IPR017195">
    <property type="entry name" value="ABC_thiamin-permease_prd"/>
</dbReference>
<feature type="transmembrane region" description="Helical" evidence="1">
    <location>
        <begin position="151"/>
        <end position="176"/>
    </location>
</feature>
<evidence type="ECO:0008006" key="4">
    <source>
        <dbReference type="Google" id="ProtNLM"/>
    </source>
</evidence>
<reference evidence="2 3" key="1">
    <citation type="submission" date="2015-10" db="EMBL/GenBank/DDBJ databases">
        <title>Draft Genome of Actinomyces odontolyticus subsp. actinosynbacter strain XH001.</title>
        <authorList>
            <person name="Mclean J.S."/>
            <person name="He X."/>
        </authorList>
    </citation>
    <scope>NUCLEOTIDE SEQUENCE [LARGE SCALE GENOMIC DNA]</scope>
    <source>
        <strain evidence="2 3">XH001</strain>
    </source>
</reference>
<organism evidence="2 3">
    <name type="scientific">Schaalia odontolytica</name>
    <dbReference type="NCBI Taxonomy" id="1660"/>
    <lineage>
        <taxon>Bacteria</taxon>
        <taxon>Bacillati</taxon>
        <taxon>Actinomycetota</taxon>
        <taxon>Actinomycetes</taxon>
        <taxon>Actinomycetales</taxon>
        <taxon>Actinomycetaceae</taxon>
        <taxon>Schaalia</taxon>
    </lineage>
</organism>
<evidence type="ECO:0000256" key="1">
    <source>
        <dbReference type="SAM" id="Phobius"/>
    </source>
</evidence>
<sequence>MASTAPSLRWRVIDIVTAAVLGVACGLIFVVWNQVGNAALEGLKAITPGLDGLATGVWLLGGTLGGYVIRKPGAALFVELMAATVSMALGSQWAVETIYSGLAQGIGAELVFALVAYRRFNAAIVGVAGAVSFAFEWVLELFLYGHIEKGLLYNVIYLVCGAVSGVVLAGILAWALTNALAKTGALDRFASGRGARELV</sequence>
<keyword evidence="1" id="KW-0472">Membrane</keyword>
<protein>
    <recommendedName>
        <fullName evidence="4">HMP/thiamine permease protein ykoE</fullName>
    </recommendedName>
</protein>
<dbReference type="EMBL" id="LLVT01000001">
    <property type="protein sequence ID" value="KSW13227.1"/>
    <property type="molecule type" value="Genomic_DNA"/>
</dbReference>
<dbReference type="PIRSF" id="PIRSF037394">
    <property type="entry name" value="ABC_thiamine-permease_YkoE_prd"/>
    <property type="match status" value="1"/>
</dbReference>
<feature type="transmembrane region" description="Helical" evidence="1">
    <location>
        <begin position="52"/>
        <end position="69"/>
    </location>
</feature>
<keyword evidence="1" id="KW-0812">Transmembrane</keyword>
<evidence type="ECO:0000313" key="3">
    <source>
        <dbReference type="Proteomes" id="UP000054686"/>
    </source>
</evidence>
<dbReference type="RefSeq" id="WP_060566004.1">
    <property type="nucleotide sequence ID" value="NZ_CP040006.1"/>
</dbReference>
<keyword evidence="1" id="KW-1133">Transmembrane helix</keyword>
<name>A0A0V8RYV4_9ACTO</name>
<proteinExistence type="predicted"/>
<dbReference type="OrthoDB" id="8017424at2"/>